<dbReference type="SMART" id="SM00248">
    <property type="entry name" value="ANK"/>
    <property type="match status" value="3"/>
</dbReference>
<dbReference type="Pfam" id="PF00651">
    <property type="entry name" value="BTB"/>
    <property type="match status" value="1"/>
</dbReference>
<dbReference type="InterPro" id="IPR000210">
    <property type="entry name" value="BTB/POZ_dom"/>
</dbReference>
<dbReference type="InterPro" id="IPR011333">
    <property type="entry name" value="SKP1/BTB/POZ_sf"/>
</dbReference>
<dbReference type="InterPro" id="IPR052089">
    <property type="entry name" value="Ankyrin-BTB/POZ_domain"/>
</dbReference>
<gene>
    <name evidence="7" type="primary">8232967</name>
    <name evidence="6" type="ORF">Phum_PHUM506710</name>
</gene>
<dbReference type="Gene3D" id="1.10.20.10">
    <property type="entry name" value="Histone, subunit A"/>
    <property type="match status" value="1"/>
</dbReference>
<feature type="compositionally biased region" description="Polar residues" evidence="4">
    <location>
        <begin position="664"/>
        <end position="688"/>
    </location>
</feature>
<evidence type="ECO:0000256" key="2">
    <source>
        <dbReference type="ARBA" id="ARBA00023043"/>
    </source>
</evidence>
<reference evidence="6" key="1">
    <citation type="submission" date="2007-04" db="EMBL/GenBank/DDBJ databases">
        <title>Annotation of Pediculus humanus corporis strain USDA.</title>
        <authorList>
            <person name="Kirkness E."/>
            <person name="Hannick L."/>
            <person name="Hass B."/>
            <person name="Bruggner R."/>
            <person name="Lawson D."/>
            <person name="Bidwell S."/>
            <person name="Joardar V."/>
            <person name="Caler E."/>
            <person name="Walenz B."/>
            <person name="Inman J."/>
            <person name="Schobel S."/>
            <person name="Galinsky K."/>
            <person name="Amedeo P."/>
            <person name="Strausberg R."/>
        </authorList>
    </citation>
    <scope>NUCLEOTIDE SEQUENCE</scope>
    <source>
        <strain evidence="6">USDA</strain>
    </source>
</reference>
<feature type="compositionally biased region" description="Polar residues" evidence="4">
    <location>
        <begin position="429"/>
        <end position="445"/>
    </location>
</feature>
<dbReference type="CDD" id="cd18297">
    <property type="entry name" value="BTB_POZ_ABTB2-like"/>
    <property type="match status" value="1"/>
</dbReference>
<reference evidence="6" key="2">
    <citation type="submission" date="2007-04" db="EMBL/GenBank/DDBJ databases">
        <title>The genome of the human body louse.</title>
        <authorList>
            <consortium name="The Human Body Louse Genome Consortium"/>
            <person name="Kirkness E."/>
            <person name="Walenz B."/>
            <person name="Hass B."/>
            <person name="Bruggner R."/>
            <person name="Strausberg R."/>
        </authorList>
    </citation>
    <scope>NUCLEOTIDE SEQUENCE</scope>
    <source>
        <strain evidence="6">USDA</strain>
    </source>
</reference>
<evidence type="ECO:0000256" key="3">
    <source>
        <dbReference type="PROSITE-ProRule" id="PRU00023"/>
    </source>
</evidence>
<dbReference type="PROSITE" id="PS50088">
    <property type="entry name" value="ANK_REPEAT"/>
    <property type="match status" value="2"/>
</dbReference>
<accession>E0VXZ1</accession>
<feature type="compositionally biased region" description="Basic and acidic residues" evidence="4">
    <location>
        <begin position="197"/>
        <end position="207"/>
    </location>
</feature>
<sequence length="1696" mass="187271">MTCRPSGRCLEQPYISYQTSTSTPVKPQPIEHTVTSIATQRTLLSANHSSSSPNPVTFAVTNNLPIFQTNNKYIEKDNYQIENKSKLSLPPETERIRIKSPEKSLSNDKLCEKNGARLRLSQEEGLYERRNHRVQQNERLCLSSERLNHHHHQHFGGDGREDRKYHSIFLNETTPKSFIDSDLIDSKEKSSSSSNFKNDHVRERSFRSQENLNFKHHQQQQQSKSKNSPTFQEQKEKFLQEIKDKTNGTINETKHFKNVKNDSDKCQKSPILRDIKDKKTGSVLPKRNVNNFAGGKNIPENFSPGPQLVPERDLNNSGLPPHQSLIGDVDFFVSSQCGGSSGNFNGKIDGGGNSVVDVKREEYFNTSTGDSSTDSVNELNDDRTEDGSFQQDLNSSHRTSNDVMCNGRLDTKLESQNRCRVESQHENNYENVEVQSPPKSSQNYENEVREKMLYLKKDSSKREDESYNVVSSKDSAVDLVKPDESVILVPSDFENTNQKNLIVKPLSTNVARTLNSNGGARHSSKNSSKNYSAARTTGGVGVGGGGEGSSPDKSSVVYCEGNFQGKQSEGNPLIKDGGGKQLVGAMASSNKSGGGGGGGSGGGVVPQINKQLKSICGSKVVSSSRQGNGMSSSATSSSGSRGQRLPHRHVSEQELLLLQRRQDAGSSSDETRSSGHASMSDTLSSSPGLTERHQHFRSPLNSVPEDDKLSACLSPIQSLPQNPCQPPQGLAKARGKTQQSRNRHRATPAKASHRITIQQLTLKSGGYSTSTYSSQSGSESSEPAVRRLMRHSSLETINTNVTTADEFMWVDSHNRLVEVQQLPWSNHCVYRVLASGRTKDICQRVSMETIPRLSYLLQRALVRIAREAQRLSKNLGFCSKQEIFSALRITLCPSLSDSCTKACLRSAAMFAVSGDQMRQSKSNRAGLQLSVGRFHRWMADVRIAKFIHEYAAVYFTAGLENLLEELVIQCMPNDNETMLTSTVLEHAIANNGDLWGLLQPYAHLNAGRVASGALAMPRWDSMSSVSTDSTHTSSKNSNKSLQQSLVTTCVGSTDQLRQLVNKITALQLHRQVISWSSTAINTLFYFMRCSQLEHGDHQIQELVYERTYVVLPPLVEWVRVSSAHAEHRHSAVIDQDDVMQAARLLLPGVDCPVRQLGQEEGGYESDNARKVKIEAAFKLLTSGRAELIPHAISLLPTSKINCVNESGLTALMLSCCRGDVAAVKCLLDAGADPNVETPGLPHVETQYWTALCYTALQGNVTLARLLLERGAHVEGGVKPSEDRCTLTPLQLAAASNNTEMVSLLLAHGGNACLSTLHKDSLCYSGAAQKGSPCPIAVAAAHGQRATLHKLLSHPLSPHSKEVLSLEEILAEGSTQERPAASHKTQIKALQEAIYHSSESGHLDITLDLRQLGVTWTLHCWMTSLSTATDLHLDSVMDNLLQDFLSAWPDDYCSQFVDECLPLLFNIFRYTKKEGTTLLLADIFSTCYGWEEMTAIESATSTPTARIDPKFVNNPELSDVQFRVEGKVLYAHKIVLVTSSPRFKNMLSSKLCEGSPPVVQINDIRYNIFQLVMQYLYEGGTESLVVSEFDVLELMAAANFFQLDGLLKYTEARAAAMVDLDNIVSMYIHAKVYNAVQLLEHCQGFLLQNMVALLTYDDSVKRLLFGKKIHSHDVLGGLMSTLQTRIKTRNKRPKPIV</sequence>
<feature type="repeat" description="ANK" evidence="3">
    <location>
        <begin position="1206"/>
        <end position="1238"/>
    </location>
</feature>
<feature type="repeat" description="ANK" evidence="3">
    <location>
        <begin position="1287"/>
        <end position="1316"/>
    </location>
</feature>
<evidence type="ECO:0000256" key="1">
    <source>
        <dbReference type="ARBA" id="ARBA00022737"/>
    </source>
</evidence>
<dbReference type="Pfam" id="PF26281">
    <property type="entry name" value="Histone_ABTB"/>
    <property type="match status" value="1"/>
</dbReference>
<keyword evidence="1" id="KW-0677">Repeat</keyword>
<dbReference type="PANTHER" id="PTHR46071">
    <property type="entry name" value="ANKYRIN REPEAT AND BTB/POZ DOMAIN-CONTAINING"/>
    <property type="match status" value="1"/>
</dbReference>
<dbReference type="Proteomes" id="UP000009046">
    <property type="component" value="Unassembled WGS sequence"/>
</dbReference>
<evidence type="ECO:0000259" key="5">
    <source>
        <dbReference type="PROSITE" id="PS50097"/>
    </source>
</evidence>
<feature type="region of interest" description="Disordered" evidence="4">
    <location>
        <begin position="181"/>
        <end position="322"/>
    </location>
</feature>
<dbReference type="SMART" id="SM00225">
    <property type="entry name" value="BTB"/>
    <property type="match status" value="1"/>
</dbReference>
<dbReference type="STRING" id="121224.E0VXZ1"/>
<dbReference type="SUPFAM" id="SSF48403">
    <property type="entry name" value="Ankyrin repeat"/>
    <property type="match status" value="1"/>
</dbReference>
<keyword evidence="2 3" id="KW-0040">ANK repeat</keyword>
<dbReference type="KEGG" id="phu:Phum_PHUM506710"/>
<dbReference type="InterPro" id="IPR002110">
    <property type="entry name" value="Ankyrin_rpt"/>
</dbReference>
<dbReference type="GO" id="GO:0046982">
    <property type="term" value="F:protein heterodimerization activity"/>
    <property type="evidence" value="ECO:0007669"/>
    <property type="project" value="InterPro"/>
</dbReference>
<dbReference type="EMBL" id="AAZO01006167">
    <property type="status" value="NOT_ANNOTATED_CDS"/>
    <property type="molecule type" value="Genomic_DNA"/>
</dbReference>
<evidence type="ECO:0000313" key="8">
    <source>
        <dbReference type="Proteomes" id="UP000009046"/>
    </source>
</evidence>
<dbReference type="PROSITE" id="PS50097">
    <property type="entry name" value="BTB"/>
    <property type="match status" value="1"/>
</dbReference>
<dbReference type="PANTHER" id="PTHR46071:SF2">
    <property type="entry name" value="ANKYRIN REPEAT AND BTB_POZ DOMAIN-CONTAINING PROTEIN 2-LIKE PROTEIN"/>
    <property type="match status" value="1"/>
</dbReference>
<feature type="region of interest" description="Disordered" evidence="4">
    <location>
        <begin position="364"/>
        <end position="405"/>
    </location>
</feature>
<organism>
    <name type="scientific">Pediculus humanus subsp. corporis</name>
    <name type="common">Body louse</name>
    <dbReference type="NCBI Taxonomy" id="121224"/>
    <lineage>
        <taxon>Eukaryota</taxon>
        <taxon>Metazoa</taxon>
        <taxon>Ecdysozoa</taxon>
        <taxon>Arthropoda</taxon>
        <taxon>Hexapoda</taxon>
        <taxon>Insecta</taxon>
        <taxon>Pterygota</taxon>
        <taxon>Neoptera</taxon>
        <taxon>Paraneoptera</taxon>
        <taxon>Psocodea</taxon>
        <taxon>Troctomorpha</taxon>
        <taxon>Phthiraptera</taxon>
        <taxon>Anoplura</taxon>
        <taxon>Pediculidae</taxon>
        <taxon>Pediculus</taxon>
    </lineage>
</organism>
<dbReference type="EnsemblMetazoa" id="PHUM506710-RA">
    <property type="protein sequence ID" value="PHUM506710-PA"/>
    <property type="gene ID" value="PHUM506710"/>
</dbReference>
<dbReference type="Gene3D" id="3.30.710.10">
    <property type="entry name" value="Potassium Channel Kv1.1, Chain A"/>
    <property type="match status" value="1"/>
</dbReference>
<feature type="compositionally biased region" description="Low complexity" evidence="4">
    <location>
        <begin position="622"/>
        <end position="642"/>
    </location>
</feature>
<dbReference type="FunFam" id="3.30.710.10:FF:000030">
    <property type="entry name" value="Ankyrin repeat and BTB/POZ domain-containing protein BTBD11"/>
    <property type="match status" value="1"/>
</dbReference>
<dbReference type="CDD" id="cd22913">
    <property type="entry name" value="HFD_ABTB2-like"/>
    <property type="match status" value="1"/>
</dbReference>
<protein>
    <recommendedName>
        <fullName evidence="5">BTB domain-containing protein</fullName>
    </recommendedName>
</protein>
<feature type="compositionally biased region" description="Basic and acidic residues" evidence="4">
    <location>
        <begin position="233"/>
        <end position="280"/>
    </location>
</feature>
<name>E0VXZ1_PEDHC</name>
<feature type="domain" description="BTB" evidence="5">
    <location>
        <begin position="1517"/>
        <end position="1578"/>
    </location>
</feature>
<feature type="region of interest" description="Disordered" evidence="4">
    <location>
        <begin position="515"/>
        <end position="646"/>
    </location>
</feature>
<dbReference type="FunCoup" id="E0VXZ1">
    <property type="interactions" value="31"/>
</dbReference>
<dbReference type="EMBL" id="DS235842">
    <property type="protein sequence ID" value="EEB18247.1"/>
    <property type="molecule type" value="Genomic_DNA"/>
</dbReference>
<dbReference type="Pfam" id="PF12796">
    <property type="entry name" value="Ank_2"/>
    <property type="match status" value="1"/>
</dbReference>
<proteinExistence type="predicted"/>
<dbReference type="VEuPathDB" id="VectorBase:PHUM506710"/>
<dbReference type="CDD" id="cd18491">
    <property type="entry name" value="BACK_ABTB2_like"/>
    <property type="match status" value="1"/>
</dbReference>
<evidence type="ECO:0000313" key="7">
    <source>
        <dbReference type="EnsemblMetazoa" id="PHUM506710-PA"/>
    </source>
</evidence>
<dbReference type="SUPFAM" id="SSF47113">
    <property type="entry name" value="Histone-fold"/>
    <property type="match status" value="1"/>
</dbReference>
<feature type="region of interest" description="Disordered" evidence="4">
    <location>
        <begin position="420"/>
        <end position="445"/>
    </location>
</feature>
<feature type="compositionally biased region" description="Low complexity" evidence="4">
    <location>
        <begin position="525"/>
        <end position="534"/>
    </location>
</feature>
<dbReference type="CTD" id="8232967"/>
<evidence type="ECO:0000256" key="4">
    <source>
        <dbReference type="SAM" id="MobiDB-lite"/>
    </source>
</evidence>
<dbReference type="eggNOG" id="ENOG502QSQY">
    <property type="taxonomic scope" value="Eukaryota"/>
</dbReference>
<dbReference type="InterPro" id="IPR009072">
    <property type="entry name" value="Histone-fold"/>
</dbReference>
<dbReference type="OrthoDB" id="2316821at2759"/>
<feature type="compositionally biased region" description="Gly residues" evidence="4">
    <location>
        <begin position="592"/>
        <end position="604"/>
    </location>
</feature>
<dbReference type="InterPro" id="IPR036770">
    <property type="entry name" value="Ankyrin_rpt-contain_sf"/>
</dbReference>
<feature type="compositionally biased region" description="Basic residues" evidence="4">
    <location>
        <begin position="741"/>
        <end position="752"/>
    </location>
</feature>
<dbReference type="RefSeq" id="XP_002430985.1">
    <property type="nucleotide sequence ID" value="XM_002430940.1"/>
</dbReference>
<dbReference type="GeneID" id="8232967"/>
<dbReference type="Gene3D" id="1.25.40.20">
    <property type="entry name" value="Ankyrin repeat-containing domain"/>
    <property type="match status" value="1"/>
</dbReference>
<feature type="compositionally biased region" description="Gly residues" evidence="4">
    <location>
        <begin position="538"/>
        <end position="548"/>
    </location>
</feature>
<reference evidence="7" key="3">
    <citation type="submission" date="2020-05" db="UniProtKB">
        <authorList>
            <consortium name="EnsemblMetazoa"/>
        </authorList>
    </citation>
    <scope>IDENTIFICATION</scope>
    <source>
        <strain evidence="7">USDA</strain>
    </source>
</reference>
<dbReference type="PROSITE" id="PS50297">
    <property type="entry name" value="ANK_REP_REGION"/>
    <property type="match status" value="2"/>
</dbReference>
<dbReference type="InParanoid" id="E0VXZ1"/>
<feature type="compositionally biased region" description="Polar residues" evidence="4">
    <location>
        <begin position="364"/>
        <end position="378"/>
    </location>
</feature>
<dbReference type="SUPFAM" id="SSF54695">
    <property type="entry name" value="POZ domain"/>
    <property type="match status" value="1"/>
</dbReference>
<feature type="region of interest" description="Disordered" evidence="4">
    <location>
        <begin position="660"/>
        <end position="752"/>
    </location>
</feature>
<feature type="compositionally biased region" description="Polar residues" evidence="4">
    <location>
        <begin position="387"/>
        <end position="403"/>
    </location>
</feature>
<dbReference type="InterPro" id="IPR059008">
    <property type="entry name" value="ABTB2/3_histone"/>
</dbReference>
<dbReference type="Pfam" id="PF00023">
    <property type="entry name" value="Ank"/>
    <property type="match status" value="1"/>
</dbReference>
<dbReference type="HOGENOM" id="CLU_241022_0_0_1"/>
<keyword evidence="8" id="KW-1185">Reference proteome</keyword>
<evidence type="ECO:0000313" key="6">
    <source>
        <dbReference type="EMBL" id="EEB18247.1"/>
    </source>
</evidence>